<dbReference type="InterPro" id="IPR010982">
    <property type="entry name" value="Lambda_DNA-bd_dom_sf"/>
</dbReference>
<dbReference type="Pfam" id="PF00356">
    <property type="entry name" value="LacI"/>
    <property type="match status" value="1"/>
</dbReference>
<dbReference type="CDD" id="cd19975">
    <property type="entry name" value="PBP1_CcpA-like"/>
    <property type="match status" value="1"/>
</dbReference>
<dbReference type="STRING" id="482461.SAMN05216244_2141"/>
<dbReference type="InterPro" id="IPR028082">
    <property type="entry name" value="Peripla_BP_I"/>
</dbReference>
<dbReference type="Gene3D" id="1.10.260.40">
    <property type="entry name" value="lambda repressor-like DNA-binding domains"/>
    <property type="match status" value="1"/>
</dbReference>
<dbReference type="CDD" id="cd01392">
    <property type="entry name" value="HTH_LacI"/>
    <property type="match status" value="1"/>
</dbReference>
<dbReference type="InterPro" id="IPR000843">
    <property type="entry name" value="HTH_LacI"/>
</dbReference>
<dbReference type="EMBL" id="FNHF01000002">
    <property type="protein sequence ID" value="SDM26797.1"/>
    <property type="molecule type" value="Genomic_DNA"/>
</dbReference>
<keyword evidence="2" id="KW-0238">DNA-binding</keyword>
<protein>
    <submittedName>
        <fullName evidence="5">LacI family transcriptional regulator</fullName>
    </submittedName>
</protein>
<evidence type="ECO:0000313" key="5">
    <source>
        <dbReference type="EMBL" id="SDM26797.1"/>
    </source>
</evidence>
<name>A0A1G9RUY3_9BACI</name>
<gene>
    <name evidence="5" type="ORF">SAMN05216244_2141</name>
</gene>
<dbReference type="SMART" id="SM00354">
    <property type="entry name" value="HTH_LACI"/>
    <property type="match status" value="1"/>
</dbReference>
<evidence type="ECO:0000259" key="4">
    <source>
        <dbReference type="PROSITE" id="PS50932"/>
    </source>
</evidence>
<reference evidence="6" key="1">
    <citation type="submission" date="2016-10" db="EMBL/GenBank/DDBJ databases">
        <authorList>
            <person name="Varghese N."/>
            <person name="Submissions S."/>
        </authorList>
    </citation>
    <scope>NUCLEOTIDE SEQUENCE [LARGE SCALE GENOMIC DNA]</scope>
    <source>
        <strain evidence="6">CGMCC 1.6199</strain>
    </source>
</reference>
<evidence type="ECO:0000256" key="3">
    <source>
        <dbReference type="ARBA" id="ARBA00023163"/>
    </source>
</evidence>
<dbReference type="GO" id="GO:0000976">
    <property type="term" value="F:transcription cis-regulatory region binding"/>
    <property type="evidence" value="ECO:0007669"/>
    <property type="project" value="TreeGrafter"/>
</dbReference>
<keyword evidence="6" id="KW-1185">Reference proteome</keyword>
<accession>A0A1G9RUY3</accession>
<dbReference type="PANTHER" id="PTHR30146:SF149">
    <property type="entry name" value="HTH-TYPE TRANSCRIPTIONAL REGULATOR EBGR"/>
    <property type="match status" value="1"/>
</dbReference>
<keyword evidence="1" id="KW-0805">Transcription regulation</keyword>
<dbReference type="RefSeq" id="WP_074598782.1">
    <property type="nucleotide sequence ID" value="NZ_FNHF01000002.1"/>
</dbReference>
<sequence>MKPTIKDVAKRANVSIATVSRILNHTSVGYSAKTEKLVKGAVEELGYRPNAVARGLINNKTQTIGVLFPDVSGMLTSELLYGVEEVAHRLGHSVIFCNTSSSGKKTLDYLQLLSEKRVEGVIFGSSLLTEEYYNAITAMNVPTVLVSTKSQKHSLPYVKVDDKDAAYAATAYLIQKGHRRIAMLSGSPDDSVAGQPRIDGYKQALLDHGLNGEGSFVFTADGFSYEDGRALFTQLYDAGRDITAVFAASDEMAVGALSTAYQMNIRIPDELSIIGYDNLKISEMAIPPLTTVEQPLRDMGKKAAELLFEGMETGMLGKSIIMPHRIIERQSVKQLV</sequence>
<dbReference type="Pfam" id="PF13377">
    <property type="entry name" value="Peripla_BP_3"/>
    <property type="match status" value="1"/>
</dbReference>
<dbReference type="AlphaFoldDB" id="A0A1G9RUY3"/>
<evidence type="ECO:0000313" key="6">
    <source>
        <dbReference type="Proteomes" id="UP000182347"/>
    </source>
</evidence>
<dbReference type="Proteomes" id="UP000182347">
    <property type="component" value="Unassembled WGS sequence"/>
</dbReference>
<organism evidence="5 6">
    <name type="scientific">Sediminibacillus halophilus</name>
    <dbReference type="NCBI Taxonomy" id="482461"/>
    <lineage>
        <taxon>Bacteria</taxon>
        <taxon>Bacillati</taxon>
        <taxon>Bacillota</taxon>
        <taxon>Bacilli</taxon>
        <taxon>Bacillales</taxon>
        <taxon>Bacillaceae</taxon>
        <taxon>Sediminibacillus</taxon>
    </lineage>
</organism>
<dbReference type="PANTHER" id="PTHR30146">
    <property type="entry name" value="LACI-RELATED TRANSCRIPTIONAL REPRESSOR"/>
    <property type="match status" value="1"/>
</dbReference>
<evidence type="ECO:0000256" key="1">
    <source>
        <dbReference type="ARBA" id="ARBA00023015"/>
    </source>
</evidence>
<dbReference type="PROSITE" id="PS00356">
    <property type="entry name" value="HTH_LACI_1"/>
    <property type="match status" value="1"/>
</dbReference>
<dbReference type="InterPro" id="IPR046335">
    <property type="entry name" value="LacI/GalR-like_sensor"/>
</dbReference>
<dbReference type="OrthoDB" id="9784962at2"/>
<dbReference type="PRINTS" id="PR00036">
    <property type="entry name" value="HTHLACI"/>
</dbReference>
<dbReference type="PROSITE" id="PS50932">
    <property type="entry name" value="HTH_LACI_2"/>
    <property type="match status" value="1"/>
</dbReference>
<dbReference type="GO" id="GO:0003700">
    <property type="term" value="F:DNA-binding transcription factor activity"/>
    <property type="evidence" value="ECO:0007669"/>
    <property type="project" value="TreeGrafter"/>
</dbReference>
<dbReference type="SUPFAM" id="SSF47413">
    <property type="entry name" value="lambda repressor-like DNA-binding domains"/>
    <property type="match status" value="1"/>
</dbReference>
<evidence type="ECO:0000256" key="2">
    <source>
        <dbReference type="ARBA" id="ARBA00023125"/>
    </source>
</evidence>
<dbReference type="SUPFAM" id="SSF53822">
    <property type="entry name" value="Periplasmic binding protein-like I"/>
    <property type="match status" value="1"/>
</dbReference>
<proteinExistence type="predicted"/>
<keyword evidence="3" id="KW-0804">Transcription</keyword>
<feature type="domain" description="HTH lacI-type" evidence="4">
    <location>
        <begin position="3"/>
        <end position="58"/>
    </location>
</feature>
<dbReference type="Gene3D" id="3.40.50.2300">
    <property type="match status" value="2"/>
</dbReference>